<accession>A8PP56</accession>
<dbReference type="Proteomes" id="UP000054075">
    <property type="component" value="Unassembled WGS sequence"/>
</dbReference>
<name>A8PP56_9COXI</name>
<evidence type="ECO:0008006" key="4">
    <source>
        <dbReference type="Google" id="ProtNLM"/>
    </source>
</evidence>
<evidence type="ECO:0000313" key="3">
    <source>
        <dbReference type="Proteomes" id="UP000054075"/>
    </source>
</evidence>
<dbReference type="AlphaFoldDB" id="A8PP56"/>
<protein>
    <recommendedName>
        <fullName evidence="4">Tfp pilus assembly protein PilN</fullName>
    </recommendedName>
</protein>
<sequence length="179" mass="21689">MKSINLLRLKKEKNIEWRKFYFIWIVTLLLCVMFVFLERKLLIWKIKQYQLAQNSARMQLKTISETVEKMKKLQVKEKIVTEVTTVTRINHQKIKKFMDFLIYFSQLIKPNNNVIRLSEFNLAGYSVLLQDIPENQFLFLINNLQLRYGQKLQWKILNKTSELYLDSIIKIIFNEHKNE</sequence>
<dbReference type="STRING" id="59196.RICGR_1207"/>
<reference evidence="2" key="1">
    <citation type="submission" date="2006-04" db="EMBL/GenBank/DDBJ databases">
        <authorList>
            <person name="Seshadri R."/>
            <person name="Federici B.A."/>
        </authorList>
    </citation>
    <scope>NUCLEOTIDE SEQUENCE [LARGE SCALE GENOMIC DNA]</scope>
</reference>
<reference evidence="2" key="2">
    <citation type="submission" date="2007-10" db="EMBL/GenBank/DDBJ databases">
        <authorList>
            <person name="Myers G.S."/>
        </authorList>
    </citation>
    <scope>NUCLEOTIDE SEQUENCE [LARGE SCALE GENOMIC DNA]</scope>
</reference>
<organism evidence="2 3">
    <name type="scientific">Rickettsiella grylli</name>
    <dbReference type="NCBI Taxonomy" id="59196"/>
    <lineage>
        <taxon>Bacteria</taxon>
        <taxon>Pseudomonadati</taxon>
        <taxon>Pseudomonadota</taxon>
        <taxon>Gammaproteobacteria</taxon>
        <taxon>Legionellales</taxon>
        <taxon>Coxiellaceae</taxon>
        <taxon>Rickettsiella</taxon>
    </lineage>
</organism>
<keyword evidence="1" id="KW-0812">Transmembrane</keyword>
<evidence type="ECO:0000256" key="1">
    <source>
        <dbReference type="SAM" id="Phobius"/>
    </source>
</evidence>
<comment type="caution">
    <text evidence="2">The sequence shown here is derived from an EMBL/GenBank/DDBJ whole genome shotgun (WGS) entry which is preliminary data.</text>
</comment>
<keyword evidence="1" id="KW-1133">Transmembrane helix</keyword>
<feature type="transmembrane region" description="Helical" evidence="1">
    <location>
        <begin position="20"/>
        <end position="37"/>
    </location>
</feature>
<proteinExistence type="predicted"/>
<keyword evidence="1" id="KW-0472">Membrane</keyword>
<keyword evidence="3" id="KW-1185">Reference proteome</keyword>
<evidence type="ECO:0000313" key="2">
    <source>
        <dbReference type="EMBL" id="EDP46462.1"/>
    </source>
</evidence>
<gene>
    <name evidence="2" type="ORF">RICGR_1207</name>
</gene>
<dbReference type="RefSeq" id="WP_006035439.1">
    <property type="nucleotide sequence ID" value="NZ_AAQJ02000001.1"/>
</dbReference>
<dbReference type="EMBL" id="AAQJ02000001">
    <property type="protein sequence ID" value="EDP46462.1"/>
    <property type="molecule type" value="Genomic_DNA"/>
</dbReference>